<feature type="domain" description="Cytochrome c" evidence="15">
    <location>
        <begin position="213"/>
        <end position="331"/>
    </location>
</feature>
<evidence type="ECO:0000256" key="13">
    <source>
        <dbReference type="PIRSR" id="PIRSR000294-1"/>
    </source>
</evidence>
<dbReference type="InterPro" id="IPR051395">
    <property type="entry name" value="Cytochrome_c_Peroxidase/MauG"/>
</dbReference>
<feature type="binding site" description="covalent" evidence="13">
    <location>
        <position position="227"/>
    </location>
    <ligand>
        <name>heme c</name>
        <dbReference type="ChEBI" id="CHEBI:61717"/>
        <label>2</label>
    </ligand>
</feature>
<dbReference type="InterPro" id="IPR036909">
    <property type="entry name" value="Cyt_c-like_dom_sf"/>
</dbReference>
<feature type="binding site" description="covalent" evidence="13">
    <location>
        <position position="230"/>
    </location>
    <ligand>
        <name>heme c</name>
        <dbReference type="ChEBI" id="CHEBI:61717"/>
        <label>2</label>
    </ligand>
</feature>
<keyword evidence="8" id="KW-0249">Electron transport</keyword>
<sequence>MIGAILAIVSLVVGSFLLYGNNFSNEQAFADYGRSMSDEELRSFFEPLGPVPEPEDNPITEEKVELGLMLFVDPRLSKEDQLSCLTCHSPQLGYADNLTFSVGFDHTVLTRNTPSIINTGYYETFFWDGRADSLEEQSLGPIQDPNEMNLDLDTMIEKVRAVEGYRPYFDAAFGGEISIDTVAKALATFQRTINIDNTAFDRFLDGEDQALDEQEKFGMELFITQDCIECHSGPNFTDQEFHNAGVNSGDPGLAEISGDEEDLGKFRTPGLRGIIYTAPYMHDGSEVTLHDVVNFYDRGGNGEPNTSELIRPLHLSIQEKEALVAFLRAISGTPPEIEIPSLPQ</sequence>
<reference evidence="16 17" key="1">
    <citation type="submission" date="2016-10" db="EMBL/GenBank/DDBJ databases">
        <title>Draft genome sequences of four alkaliphilic bacteria belonging to the Anaerobacillus genus.</title>
        <authorList>
            <person name="Bassil N.M."/>
            <person name="Lloyd J.R."/>
        </authorList>
    </citation>
    <scope>NUCLEOTIDE SEQUENCE [LARGE SCALE GENOMIC DNA]</scope>
    <source>
        <strain evidence="16 17">DSM 15340</strain>
    </source>
</reference>
<evidence type="ECO:0000313" key="17">
    <source>
        <dbReference type="Proteomes" id="UP000180098"/>
    </source>
</evidence>
<dbReference type="InterPro" id="IPR004852">
    <property type="entry name" value="Di-haem_cyt_c_peroxidsae"/>
</dbReference>
<dbReference type="GO" id="GO:0042597">
    <property type="term" value="C:periplasmic space"/>
    <property type="evidence" value="ECO:0007669"/>
    <property type="project" value="UniProtKB-SubCell"/>
</dbReference>
<evidence type="ECO:0000256" key="6">
    <source>
        <dbReference type="ARBA" id="ARBA00022729"/>
    </source>
</evidence>
<evidence type="ECO:0000256" key="1">
    <source>
        <dbReference type="ARBA" id="ARBA00004418"/>
    </source>
</evidence>
<evidence type="ECO:0000256" key="2">
    <source>
        <dbReference type="ARBA" id="ARBA00004856"/>
    </source>
</evidence>
<proteinExistence type="predicted"/>
<dbReference type="GO" id="GO:0009055">
    <property type="term" value="F:electron transfer activity"/>
    <property type="evidence" value="ECO:0007669"/>
    <property type="project" value="InterPro"/>
</dbReference>
<dbReference type="GO" id="GO:0020037">
    <property type="term" value="F:heme binding"/>
    <property type="evidence" value="ECO:0007669"/>
    <property type="project" value="InterPro"/>
</dbReference>
<evidence type="ECO:0000256" key="10">
    <source>
        <dbReference type="ARBA" id="ARBA00023004"/>
    </source>
</evidence>
<keyword evidence="9" id="KW-0560">Oxidoreductase</keyword>
<evidence type="ECO:0000256" key="7">
    <source>
        <dbReference type="ARBA" id="ARBA00022764"/>
    </source>
</evidence>
<feature type="binding site" description="covalent" evidence="13">
    <location>
        <position position="87"/>
    </location>
    <ligand>
        <name>heme c</name>
        <dbReference type="ChEBI" id="CHEBI:61717"/>
        <label>1</label>
    </ligand>
</feature>
<dbReference type="PANTHER" id="PTHR30600">
    <property type="entry name" value="CYTOCHROME C PEROXIDASE-RELATED"/>
    <property type="match status" value="1"/>
</dbReference>
<feature type="binding site" description="axial binding residue" evidence="14">
    <location>
        <position position="88"/>
    </location>
    <ligand>
        <name>heme c</name>
        <dbReference type="ChEBI" id="CHEBI:61717"/>
        <label>1</label>
    </ligand>
    <ligandPart>
        <name>Fe</name>
        <dbReference type="ChEBI" id="CHEBI:18248"/>
    </ligandPart>
</feature>
<keyword evidence="4 13" id="KW-0349">Heme</keyword>
<evidence type="ECO:0000256" key="11">
    <source>
        <dbReference type="ARBA" id="ARBA00058991"/>
    </source>
</evidence>
<keyword evidence="6" id="KW-0732">Signal</keyword>
<keyword evidence="10 14" id="KW-0408">Iron</keyword>
<dbReference type="SUPFAM" id="SSF46626">
    <property type="entry name" value="Cytochrome c"/>
    <property type="match status" value="2"/>
</dbReference>
<dbReference type="EMBL" id="MLQQ01000023">
    <property type="protein sequence ID" value="OIJ12037.1"/>
    <property type="molecule type" value="Genomic_DNA"/>
</dbReference>
<gene>
    <name evidence="16" type="ORF">BKP35_11140</name>
</gene>
<dbReference type="InterPro" id="IPR009056">
    <property type="entry name" value="Cyt_c-like_dom"/>
</dbReference>
<comment type="function">
    <text evidence="11">Involved in methylamine metabolism. Essential for the maturation of the beta subunit of MADH, presumably via a step in the biosynthesis of tryptophan tryptophylquinone (TTQ), the cofactor of MADH.</text>
</comment>
<keyword evidence="17" id="KW-1185">Reference proteome</keyword>
<dbReference type="Gene3D" id="1.10.760.10">
    <property type="entry name" value="Cytochrome c-like domain"/>
    <property type="match status" value="2"/>
</dbReference>
<evidence type="ECO:0000313" key="16">
    <source>
        <dbReference type="EMBL" id="OIJ12037.1"/>
    </source>
</evidence>
<dbReference type="GO" id="GO:0004130">
    <property type="term" value="F:cytochrome-c peroxidase activity"/>
    <property type="evidence" value="ECO:0007669"/>
    <property type="project" value="TreeGrafter"/>
</dbReference>
<evidence type="ECO:0000256" key="4">
    <source>
        <dbReference type="ARBA" id="ARBA00022617"/>
    </source>
</evidence>
<dbReference type="PROSITE" id="PS51007">
    <property type="entry name" value="CYTC"/>
    <property type="match status" value="1"/>
</dbReference>
<protein>
    <recommendedName>
        <fullName evidence="12">Methylamine utilization protein MauG</fullName>
    </recommendedName>
</protein>
<dbReference type="Proteomes" id="UP000180098">
    <property type="component" value="Unassembled WGS sequence"/>
</dbReference>
<comment type="subcellular location">
    <subcellularLocation>
        <location evidence="1">Periplasm</location>
    </subcellularLocation>
</comment>
<comment type="caution">
    <text evidence="16">The sequence shown here is derived from an EMBL/GenBank/DDBJ whole genome shotgun (WGS) entry which is preliminary data.</text>
</comment>
<evidence type="ECO:0000256" key="8">
    <source>
        <dbReference type="ARBA" id="ARBA00022982"/>
    </source>
</evidence>
<organism evidence="16 17">
    <name type="scientific">Anaerobacillus arseniciselenatis</name>
    <dbReference type="NCBI Taxonomy" id="85682"/>
    <lineage>
        <taxon>Bacteria</taxon>
        <taxon>Bacillati</taxon>
        <taxon>Bacillota</taxon>
        <taxon>Bacilli</taxon>
        <taxon>Bacillales</taxon>
        <taxon>Bacillaceae</taxon>
        <taxon>Anaerobacillus</taxon>
    </lineage>
</organism>
<dbReference type="AlphaFoldDB" id="A0A1S2LK16"/>
<comment type="pathway">
    <text evidence="2">One-carbon metabolism; methylamine degradation.</text>
</comment>
<evidence type="ECO:0000256" key="3">
    <source>
        <dbReference type="ARBA" id="ARBA00022448"/>
    </source>
</evidence>
<dbReference type="FunFam" id="1.10.760.10:FF:000019">
    <property type="entry name" value="Di-heme cytochrome C peroxidase"/>
    <property type="match status" value="1"/>
</dbReference>
<dbReference type="Pfam" id="PF03150">
    <property type="entry name" value="CCP_MauG"/>
    <property type="match status" value="1"/>
</dbReference>
<comment type="cofactor">
    <cofactor evidence="13">
        <name>heme</name>
        <dbReference type="ChEBI" id="CHEBI:30413"/>
    </cofactor>
    <text evidence="13">Binds 2 heme groups.</text>
</comment>
<evidence type="ECO:0000256" key="14">
    <source>
        <dbReference type="PIRSR" id="PIRSR000294-2"/>
    </source>
</evidence>
<dbReference type="PANTHER" id="PTHR30600:SF10">
    <property type="entry name" value="BLL6722 PROTEIN"/>
    <property type="match status" value="1"/>
</dbReference>
<feature type="binding site" description="axial binding residue" evidence="14">
    <location>
        <position position="231"/>
    </location>
    <ligand>
        <name>heme c</name>
        <dbReference type="ChEBI" id="CHEBI:61717"/>
        <label>2</label>
    </ligand>
    <ligandPart>
        <name>Fe</name>
        <dbReference type="ChEBI" id="CHEBI:18248"/>
    </ligandPart>
</feature>
<dbReference type="GO" id="GO:0046872">
    <property type="term" value="F:metal ion binding"/>
    <property type="evidence" value="ECO:0007669"/>
    <property type="project" value="UniProtKB-KW"/>
</dbReference>
<keyword evidence="5 14" id="KW-0479">Metal-binding</keyword>
<dbReference type="PIRSF" id="PIRSF000294">
    <property type="entry name" value="Cytochrome-c_peroxidase"/>
    <property type="match status" value="1"/>
</dbReference>
<evidence type="ECO:0000256" key="12">
    <source>
        <dbReference type="ARBA" id="ARBA00073576"/>
    </source>
</evidence>
<dbReference type="InterPro" id="IPR026259">
    <property type="entry name" value="MauG/Cytc_peroxidase"/>
</dbReference>
<keyword evidence="7" id="KW-0574">Periplasm</keyword>
<feature type="binding site" description="covalent" evidence="13">
    <location>
        <position position="84"/>
    </location>
    <ligand>
        <name>heme c</name>
        <dbReference type="ChEBI" id="CHEBI:61717"/>
        <label>1</label>
    </ligand>
</feature>
<name>A0A1S2LK16_9BACI</name>
<evidence type="ECO:0000256" key="9">
    <source>
        <dbReference type="ARBA" id="ARBA00023002"/>
    </source>
</evidence>
<accession>A0A1S2LK16</accession>
<evidence type="ECO:0000256" key="5">
    <source>
        <dbReference type="ARBA" id="ARBA00022723"/>
    </source>
</evidence>
<evidence type="ECO:0000259" key="15">
    <source>
        <dbReference type="PROSITE" id="PS51007"/>
    </source>
</evidence>
<keyword evidence="3" id="KW-0813">Transport</keyword>
<comment type="PTM">
    <text evidence="13">Binds 2 heme groups per subunit.</text>
</comment>